<dbReference type="EnsemblMetazoa" id="GPPI029409-RA">
    <property type="protein sequence ID" value="GPPI029409-PA"/>
    <property type="gene ID" value="GPPI029409"/>
</dbReference>
<keyword evidence="2" id="KW-1185">Reference proteome</keyword>
<dbReference type="VEuPathDB" id="VectorBase:GPPI029409"/>
<evidence type="ECO:0000313" key="1">
    <source>
        <dbReference type="EnsemblMetazoa" id="GPPI029409-PA"/>
    </source>
</evidence>
<protein>
    <submittedName>
        <fullName evidence="1">Uncharacterized protein</fullName>
    </submittedName>
</protein>
<dbReference type="EMBL" id="JXJN01013912">
    <property type="status" value="NOT_ANNOTATED_CDS"/>
    <property type="molecule type" value="Genomic_DNA"/>
</dbReference>
<accession>A0A1B0BGN9</accession>
<evidence type="ECO:0000313" key="2">
    <source>
        <dbReference type="Proteomes" id="UP000092460"/>
    </source>
</evidence>
<reference evidence="2" key="1">
    <citation type="submission" date="2015-01" db="EMBL/GenBank/DDBJ databases">
        <authorList>
            <person name="Aksoy S."/>
            <person name="Warren W."/>
            <person name="Wilson R.K."/>
        </authorList>
    </citation>
    <scope>NUCLEOTIDE SEQUENCE [LARGE SCALE GENOMIC DNA]</scope>
    <source>
        <strain evidence="2">IAEA</strain>
    </source>
</reference>
<dbReference type="AlphaFoldDB" id="A0A1B0BGN9"/>
<dbReference type="Proteomes" id="UP000092460">
    <property type="component" value="Unassembled WGS sequence"/>
</dbReference>
<sequence>MSYVNVIHSAPPAWLLHTTSFIYASSSQKQYRSLGQQVLLRCDKSHNCWIVTQQASQVANQ</sequence>
<organism evidence="1 2">
    <name type="scientific">Glossina palpalis gambiensis</name>
    <dbReference type="NCBI Taxonomy" id="67801"/>
    <lineage>
        <taxon>Eukaryota</taxon>
        <taxon>Metazoa</taxon>
        <taxon>Ecdysozoa</taxon>
        <taxon>Arthropoda</taxon>
        <taxon>Hexapoda</taxon>
        <taxon>Insecta</taxon>
        <taxon>Pterygota</taxon>
        <taxon>Neoptera</taxon>
        <taxon>Endopterygota</taxon>
        <taxon>Diptera</taxon>
        <taxon>Brachycera</taxon>
        <taxon>Muscomorpha</taxon>
        <taxon>Hippoboscoidea</taxon>
        <taxon>Glossinidae</taxon>
        <taxon>Glossina</taxon>
    </lineage>
</organism>
<proteinExistence type="predicted"/>
<name>A0A1B0BGN9_9MUSC</name>
<reference evidence="1" key="2">
    <citation type="submission" date="2020-05" db="UniProtKB">
        <authorList>
            <consortium name="EnsemblMetazoa"/>
        </authorList>
    </citation>
    <scope>IDENTIFICATION</scope>
    <source>
        <strain evidence="1">IAEA</strain>
    </source>
</reference>